<proteinExistence type="predicted"/>
<reference evidence="2 3" key="1">
    <citation type="submission" date="2020-08" db="EMBL/GenBank/DDBJ databases">
        <title>Genomic Encyclopedia of Type Strains, Phase IV (KMG-IV): sequencing the most valuable type-strain genomes for metagenomic binning, comparative biology and taxonomic classification.</title>
        <authorList>
            <person name="Goeker M."/>
        </authorList>
    </citation>
    <scope>NUCLEOTIDE SEQUENCE [LARGE SCALE GENOMIC DNA]</scope>
    <source>
        <strain evidence="2 3">DSM 26385</strain>
    </source>
</reference>
<evidence type="ECO:0000256" key="1">
    <source>
        <dbReference type="SAM" id="Phobius"/>
    </source>
</evidence>
<keyword evidence="1" id="KW-1133">Transmembrane helix</keyword>
<comment type="caution">
    <text evidence="2">The sequence shown here is derived from an EMBL/GenBank/DDBJ whole genome shotgun (WGS) entry which is preliminary data.</text>
</comment>
<sequence>MAAWITPVVYLYVGQPDFLPWYPPQPGISFLCDGAVYCLIIHNHEERWERWGLGSIFMASATVDLIQCFGVMTGYPPPLAGHSYGLVLDALNVAALLIIGGIGIADRLKDGGFDLSHAYNRYLDRAVRYAHQKTHAPKPFRKVW</sequence>
<feature type="transmembrane region" description="Helical" evidence="1">
    <location>
        <begin position="51"/>
        <end position="72"/>
    </location>
</feature>
<gene>
    <name evidence="2" type="ORF">GGQ66_002145</name>
</gene>
<dbReference type="Proteomes" id="UP000584824">
    <property type="component" value="Unassembled WGS sequence"/>
</dbReference>
<dbReference type="EMBL" id="JACIDU010000007">
    <property type="protein sequence ID" value="MBB4103587.1"/>
    <property type="molecule type" value="Genomic_DNA"/>
</dbReference>
<accession>A0A7W6K1W1</accession>
<keyword evidence="3" id="KW-1185">Reference proteome</keyword>
<protein>
    <submittedName>
        <fullName evidence="2">Uncharacterized protein</fullName>
    </submittedName>
</protein>
<keyword evidence="1" id="KW-0472">Membrane</keyword>
<evidence type="ECO:0000313" key="2">
    <source>
        <dbReference type="EMBL" id="MBB4103587.1"/>
    </source>
</evidence>
<feature type="transmembrane region" description="Helical" evidence="1">
    <location>
        <begin position="84"/>
        <end position="105"/>
    </location>
</feature>
<dbReference type="AlphaFoldDB" id="A0A7W6K1W1"/>
<evidence type="ECO:0000313" key="3">
    <source>
        <dbReference type="Proteomes" id="UP000584824"/>
    </source>
</evidence>
<dbReference type="RefSeq" id="WP_183792250.1">
    <property type="nucleotide sequence ID" value="NZ_JACIDU010000007.1"/>
</dbReference>
<keyword evidence="1" id="KW-0812">Transmembrane</keyword>
<organism evidence="2 3">
    <name type="scientific">Allorhizobium borbori</name>
    <dbReference type="NCBI Taxonomy" id="485907"/>
    <lineage>
        <taxon>Bacteria</taxon>
        <taxon>Pseudomonadati</taxon>
        <taxon>Pseudomonadota</taxon>
        <taxon>Alphaproteobacteria</taxon>
        <taxon>Hyphomicrobiales</taxon>
        <taxon>Rhizobiaceae</taxon>
        <taxon>Rhizobium/Agrobacterium group</taxon>
        <taxon>Allorhizobium</taxon>
    </lineage>
</organism>
<name>A0A7W6K1W1_9HYPH</name>